<name>A0A5B2VNP1_9BACT</name>
<evidence type="ECO:0000256" key="1">
    <source>
        <dbReference type="SAM" id="SignalP"/>
    </source>
</evidence>
<dbReference type="Proteomes" id="UP000324611">
    <property type="component" value="Unassembled WGS sequence"/>
</dbReference>
<evidence type="ECO:0000313" key="3">
    <source>
        <dbReference type="Proteomes" id="UP000324611"/>
    </source>
</evidence>
<evidence type="ECO:0000313" key="2">
    <source>
        <dbReference type="EMBL" id="KAA2240338.1"/>
    </source>
</evidence>
<organism evidence="2 3">
    <name type="scientific">Chitinophaga agrisoli</name>
    <dbReference type="NCBI Taxonomy" id="2607653"/>
    <lineage>
        <taxon>Bacteria</taxon>
        <taxon>Pseudomonadati</taxon>
        <taxon>Bacteroidota</taxon>
        <taxon>Chitinophagia</taxon>
        <taxon>Chitinophagales</taxon>
        <taxon>Chitinophagaceae</taxon>
        <taxon>Chitinophaga</taxon>
    </lineage>
</organism>
<feature type="signal peptide" evidence="1">
    <location>
        <begin position="1"/>
        <end position="19"/>
    </location>
</feature>
<dbReference type="PROSITE" id="PS51257">
    <property type="entry name" value="PROKAR_LIPOPROTEIN"/>
    <property type="match status" value="1"/>
</dbReference>
<sequence length="153" mass="16798">MKCILWIAMLMFASYSCIAQQNDSLLPEPIDLLAPSPPFAIVVNNRNIILPDSLGGKDSRGIAALAILIDSAGNFKGINIKKLAVETLGKKIIDFVDVQARRKVMKADAYPAAVARYHPFLVNIISHAKIKRNRSVRVEPVNEIILAVRLGSH</sequence>
<dbReference type="RefSeq" id="WP_149841516.1">
    <property type="nucleotide sequence ID" value="NZ_VUOC01000004.1"/>
</dbReference>
<feature type="chain" id="PRO_5022991027" evidence="1">
    <location>
        <begin position="20"/>
        <end position="153"/>
    </location>
</feature>
<keyword evidence="3" id="KW-1185">Reference proteome</keyword>
<gene>
    <name evidence="2" type="ORF">F0L74_29720</name>
</gene>
<protein>
    <submittedName>
        <fullName evidence="2">Uncharacterized protein</fullName>
    </submittedName>
</protein>
<comment type="caution">
    <text evidence="2">The sequence shown here is derived from an EMBL/GenBank/DDBJ whole genome shotgun (WGS) entry which is preliminary data.</text>
</comment>
<reference evidence="2 3" key="1">
    <citation type="submission" date="2019-09" db="EMBL/GenBank/DDBJ databases">
        <title>Chitinophaga ginsengihumi sp. nov., isolated from soil of ginseng rhizosphere.</title>
        <authorList>
            <person name="Lee J."/>
        </authorList>
    </citation>
    <scope>NUCLEOTIDE SEQUENCE [LARGE SCALE GENOMIC DNA]</scope>
    <source>
        <strain evidence="2 3">BN140078</strain>
    </source>
</reference>
<reference evidence="2 3" key="2">
    <citation type="submission" date="2019-09" db="EMBL/GenBank/DDBJ databases">
        <authorList>
            <person name="Jin C."/>
        </authorList>
    </citation>
    <scope>NUCLEOTIDE SEQUENCE [LARGE SCALE GENOMIC DNA]</scope>
    <source>
        <strain evidence="2 3">BN140078</strain>
    </source>
</reference>
<proteinExistence type="predicted"/>
<dbReference type="AlphaFoldDB" id="A0A5B2VNP1"/>
<accession>A0A5B2VNP1</accession>
<keyword evidence="1" id="KW-0732">Signal</keyword>
<dbReference type="EMBL" id="VUOC01000004">
    <property type="protein sequence ID" value="KAA2240338.1"/>
    <property type="molecule type" value="Genomic_DNA"/>
</dbReference>